<comment type="caution">
    <text evidence="2">The sequence shown here is derived from an EMBL/GenBank/DDBJ whole genome shotgun (WGS) entry which is preliminary data.</text>
</comment>
<reference evidence="3" key="1">
    <citation type="journal article" date="2019" name="Int. J. Syst. Evol. Microbiol.">
        <title>The Global Catalogue of Microorganisms (GCM) 10K type strain sequencing project: providing services to taxonomists for standard genome sequencing and annotation.</title>
        <authorList>
            <consortium name="The Broad Institute Genomics Platform"/>
            <consortium name="The Broad Institute Genome Sequencing Center for Infectious Disease"/>
            <person name="Wu L."/>
            <person name="Ma J."/>
        </authorList>
    </citation>
    <scope>NUCLEOTIDE SEQUENCE [LARGE SCALE GENOMIC DNA]</scope>
    <source>
        <strain evidence="3">TISTR 1858</strain>
    </source>
</reference>
<dbReference type="PANTHER" id="PTHR23131">
    <property type="entry name" value="ENDORIBONUCLEASE LACTB2"/>
    <property type="match status" value="1"/>
</dbReference>
<name>A0ABW5Q5L0_9BACI</name>
<dbReference type="SMART" id="SM00849">
    <property type="entry name" value="Lactamase_B"/>
    <property type="match status" value="1"/>
</dbReference>
<dbReference type="Proteomes" id="UP001597451">
    <property type="component" value="Unassembled WGS sequence"/>
</dbReference>
<dbReference type="InterPro" id="IPR036866">
    <property type="entry name" value="RibonucZ/Hydroxyglut_hydro"/>
</dbReference>
<protein>
    <submittedName>
        <fullName evidence="2">MBL fold metallo-hydrolase</fullName>
    </submittedName>
</protein>
<evidence type="ECO:0000259" key="1">
    <source>
        <dbReference type="SMART" id="SM00849"/>
    </source>
</evidence>
<dbReference type="RefSeq" id="WP_379564308.1">
    <property type="nucleotide sequence ID" value="NZ_JBHUMX010000045.1"/>
</dbReference>
<dbReference type="Pfam" id="PF00753">
    <property type="entry name" value="Lactamase_B"/>
    <property type="match status" value="1"/>
</dbReference>
<gene>
    <name evidence="2" type="ORF">ACFSUN_18470</name>
</gene>
<dbReference type="InterPro" id="IPR050662">
    <property type="entry name" value="Sec-metab_biosynth-thioest"/>
</dbReference>
<evidence type="ECO:0000313" key="2">
    <source>
        <dbReference type="EMBL" id="MFD2630758.1"/>
    </source>
</evidence>
<dbReference type="PANTHER" id="PTHR23131:SF4">
    <property type="entry name" value="METALLO-BETA-LACTAMASE SUPERFAMILY POTEIN"/>
    <property type="match status" value="1"/>
</dbReference>
<feature type="domain" description="Metallo-beta-lactamase" evidence="1">
    <location>
        <begin position="21"/>
        <end position="234"/>
    </location>
</feature>
<dbReference type="SUPFAM" id="SSF56281">
    <property type="entry name" value="Metallo-hydrolase/oxidoreductase"/>
    <property type="match status" value="1"/>
</dbReference>
<dbReference type="InterPro" id="IPR001279">
    <property type="entry name" value="Metallo-B-lactamas"/>
</dbReference>
<dbReference type="Gene3D" id="3.60.15.10">
    <property type="entry name" value="Ribonuclease Z/Hydroxyacylglutathione hydrolase-like"/>
    <property type="match status" value="1"/>
</dbReference>
<keyword evidence="3" id="KW-1185">Reference proteome</keyword>
<evidence type="ECO:0000313" key="3">
    <source>
        <dbReference type="Proteomes" id="UP001597451"/>
    </source>
</evidence>
<proteinExistence type="predicted"/>
<accession>A0ABW5Q5L0</accession>
<organism evidence="2 3">
    <name type="scientific">Oceanobacillus kapialis</name>
    <dbReference type="NCBI Taxonomy" id="481353"/>
    <lineage>
        <taxon>Bacteria</taxon>
        <taxon>Bacillati</taxon>
        <taxon>Bacillota</taxon>
        <taxon>Bacilli</taxon>
        <taxon>Bacillales</taxon>
        <taxon>Bacillaceae</taxon>
        <taxon>Oceanobacillus</taxon>
    </lineage>
</organism>
<dbReference type="EMBL" id="JBHUMX010000045">
    <property type="protein sequence ID" value="MFD2630758.1"/>
    <property type="molecule type" value="Genomic_DNA"/>
</dbReference>
<sequence length="323" mass="36872">MKIIDRTLYQLTVPTPFAVGTVHMYLLKGDTLSLIDAGVKTQEAFEILKTQLNEIGYQPKDIEQIFLTHHHPDHTGLVEAFPRVKEVMGHNHLDVWLRKDQAYFERHDAFFLNFFKQCDIPERFLGIKKKLSYLLQYAGEGSLTTNLEEGDTLPGHPEWTVYDTKGHAQSHLSFYRKKDGVFIGGDHLLKQISSNPVIEAPIGKGELRAKPMVQYRENLYKCSGLEIKQLLPGHGEIFSNVSEVVQAHLQKQEKRALRVLNLLQASEKTVFQLCKQIFPHRYESQIDLTMSNIVGQLDYLENKGLVKKRNEGGKELYGATVGK</sequence>